<accession>A0A076ERH8</accession>
<dbReference type="InterPro" id="IPR008183">
    <property type="entry name" value="Aldose_1/G6P_1-epimerase"/>
</dbReference>
<protein>
    <submittedName>
        <fullName evidence="1">Aldose epimerase</fullName>
    </submittedName>
</protein>
<dbReference type="GO" id="GO:0030246">
    <property type="term" value="F:carbohydrate binding"/>
    <property type="evidence" value="ECO:0007669"/>
    <property type="project" value="InterPro"/>
</dbReference>
<dbReference type="Proteomes" id="UP000028488">
    <property type="component" value="Chromosome"/>
</dbReference>
<dbReference type="CDD" id="cd09022">
    <property type="entry name" value="Aldose_epim_Ec_YihR"/>
    <property type="match status" value="1"/>
</dbReference>
<dbReference type="EMBL" id="CP008947">
    <property type="protein sequence ID" value="AII06069.1"/>
    <property type="molecule type" value="Genomic_DNA"/>
</dbReference>
<dbReference type="Pfam" id="PF01263">
    <property type="entry name" value="Aldose_epim"/>
    <property type="match status" value="1"/>
</dbReference>
<dbReference type="GO" id="GO:0004034">
    <property type="term" value="F:aldose 1-epimerase activity"/>
    <property type="evidence" value="ECO:0007669"/>
    <property type="project" value="TreeGrafter"/>
</dbReference>
<dbReference type="PANTHER" id="PTHR10091">
    <property type="entry name" value="ALDOSE-1-EPIMERASE"/>
    <property type="match status" value="1"/>
</dbReference>
<evidence type="ECO:0000313" key="1">
    <source>
        <dbReference type="EMBL" id="AII06069.1"/>
    </source>
</evidence>
<dbReference type="GO" id="GO:0006006">
    <property type="term" value="P:glucose metabolic process"/>
    <property type="evidence" value="ECO:0007669"/>
    <property type="project" value="TreeGrafter"/>
</dbReference>
<sequence length="320" mass="34342">MGEPQSSKTDRPATAGFEIRGGGYRAGIAATGAGLRLLEWDGPEGPMALTETWDLGTRPPLSAGLILAPWPNRIRDGQFVFDGIDHQLEITEPTFGNASHGFVRRRDWRVANHDDDRIELSIDVGLHKGWPYPLRLTVAYVLDEDGLTVTHTATNTGAIPAPFGMGFHSYVRAGDVPLDECTLHLSAGTRLPLDERMLPSGGSQPVAGTEYDFTSPRTLAGVALDTPFSALDVDADGRSRHELRAPDGTGTVLWAAREFGWLQAFVADPDAGKSYPGRGRALALEPMTCPPDAFNSGIDQLVLAPGQQWTGVWGMSALGS</sequence>
<dbReference type="RefSeq" id="WP_128639851.1">
    <property type="nucleotide sequence ID" value="NZ_CP008947.1"/>
</dbReference>
<evidence type="ECO:0000313" key="2">
    <source>
        <dbReference type="Proteomes" id="UP000028488"/>
    </source>
</evidence>
<dbReference type="InterPro" id="IPR037480">
    <property type="entry name" value="YihR-like"/>
</dbReference>
<dbReference type="SUPFAM" id="SSF74650">
    <property type="entry name" value="Galactose mutarotase-like"/>
    <property type="match status" value="1"/>
</dbReference>
<gene>
    <name evidence="1" type="ORF">EP51_16255</name>
</gene>
<dbReference type="GO" id="GO:0033499">
    <property type="term" value="P:galactose catabolic process via UDP-galactose, Leloir pathway"/>
    <property type="evidence" value="ECO:0007669"/>
    <property type="project" value="TreeGrafter"/>
</dbReference>
<dbReference type="InterPro" id="IPR014718">
    <property type="entry name" value="GH-type_carb-bd"/>
</dbReference>
<organism evidence="1 2">
    <name type="scientific">Rhodococcus opacus</name>
    <name type="common">Nocardia opaca</name>
    <dbReference type="NCBI Taxonomy" id="37919"/>
    <lineage>
        <taxon>Bacteria</taxon>
        <taxon>Bacillati</taxon>
        <taxon>Actinomycetota</taxon>
        <taxon>Actinomycetes</taxon>
        <taxon>Mycobacteriales</taxon>
        <taxon>Nocardiaceae</taxon>
        <taxon>Rhodococcus</taxon>
    </lineage>
</organism>
<name>A0A076ERH8_RHOOP</name>
<reference evidence="1 2" key="1">
    <citation type="submission" date="2014-07" db="EMBL/GenBank/DDBJ databases">
        <title>Genome Sequence of Rhodococcus opacus Strain R7, a Biodegrader of Mono- and Polycyclic Aromatic Hydrocarbons.</title>
        <authorList>
            <person name="Di Gennaro P."/>
            <person name="Zampolli J."/>
            <person name="Presti I."/>
            <person name="Cappelletti M."/>
            <person name="D'Ursi P."/>
            <person name="Orro A."/>
            <person name="Mezzelani A."/>
            <person name="Milanesi L."/>
        </authorList>
    </citation>
    <scope>NUCLEOTIDE SEQUENCE [LARGE SCALE GENOMIC DNA]</scope>
    <source>
        <strain evidence="1 2">R7</strain>
    </source>
</reference>
<dbReference type="eggNOG" id="COG2017">
    <property type="taxonomic scope" value="Bacteria"/>
</dbReference>
<dbReference type="AlphaFoldDB" id="A0A076ERH8"/>
<proteinExistence type="predicted"/>
<dbReference type="Gene3D" id="2.70.98.10">
    <property type="match status" value="1"/>
</dbReference>
<dbReference type="InterPro" id="IPR011013">
    <property type="entry name" value="Gal_mutarotase_sf_dom"/>
</dbReference>
<dbReference type="PANTHER" id="PTHR10091:SF45">
    <property type="entry name" value="ALDOSE 1-EPIMERASE"/>
    <property type="match status" value="1"/>
</dbReference>